<reference evidence="4" key="1">
    <citation type="journal article" date="2021" name="Nat. Commun.">
        <title>Genetic determinants of endophytism in the Arabidopsis root mycobiome.</title>
        <authorList>
            <person name="Mesny F."/>
            <person name="Miyauchi S."/>
            <person name="Thiergart T."/>
            <person name="Pickel B."/>
            <person name="Atanasova L."/>
            <person name="Karlsson M."/>
            <person name="Huettel B."/>
            <person name="Barry K.W."/>
            <person name="Haridas S."/>
            <person name="Chen C."/>
            <person name="Bauer D."/>
            <person name="Andreopoulos W."/>
            <person name="Pangilinan J."/>
            <person name="LaButti K."/>
            <person name="Riley R."/>
            <person name="Lipzen A."/>
            <person name="Clum A."/>
            <person name="Drula E."/>
            <person name="Henrissat B."/>
            <person name="Kohler A."/>
            <person name="Grigoriev I.V."/>
            <person name="Martin F.M."/>
            <person name="Hacquard S."/>
        </authorList>
    </citation>
    <scope>NUCLEOTIDE SEQUENCE</scope>
    <source>
        <strain evidence="4">MPI-CAGE-AT-0016</strain>
    </source>
</reference>
<dbReference type="SUPFAM" id="SSF51338">
    <property type="entry name" value="Composite domain of metallo-dependent hydrolases"/>
    <property type="match status" value="1"/>
</dbReference>
<dbReference type="GO" id="GO:0016810">
    <property type="term" value="F:hydrolase activity, acting on carbon-nitrogen (but not peptide) bonds"/>
    <property type="evidence" value="ECO:0007669"/>
    <property type="project" value="InterPro"/>
</dbReference>
<dbReference type="InterPro" id="IPR032466">
    <property type="entry name" value="Metal_Hydrolase"/>
</dbReference>
<organism evidence="4 5">
    <name type="scientific">Plectosphaerella cucumerina</name>
    <dbReference type="NCBI Taxonomy" id="40658"/>
    <lineage>
        <taxon>Eukaryota</taxon>
        <taxon>Fungi</taxon>
        <taxon>Dikarya</taxon>
        <taxon>Ascomycota</taxon>
        <taxon>Pezizomycotina</taxon>
        <taxon>Sordariomycetes</taxon>
        <taxon>Hypocreomycetidae</taxon>
        <taxon>Glomerellales</taxon>
        <taxon>Plectosphaerellaceae</taxon>
        <taxon>Plectosphaerella</taxon>
    </lineage>
</organism>
<keyword evidence="2" id="KW-0732">Signal</keyword>
<feature type="compositionally biased region" description="Polar residues" evidence="1">
    <location>
        <begin position="208"/>
        <end position="220"/>
    </location>
</feature>
<evidence type="ECO:0000256" key="2">
    <source>
        <dbReference type="SAM" id="SignalP"/>
    </source>
</evidence>
<evidence type="ECO:0000313" key="5">
    <source>
        <dbReference type="Proteomes" id="UP000813385"/>
    </source>
</evidence>
<dbReference type="OrthoDB" id="194468at2759"/>
<feature type="chain" id="PRO_5035425854" evidence="2">
    <location>
        <begin position="19"/>
        <end position="641"/>
    </location>
</feature>
<keyword evidence="5" id="KW-1185">Reference proteome</keyword>
<dbReference type="InterPro" id="IPR013108">
    <property type="entry name" value="Amidohydro_3"/>
</dbReference>
<dbReference type="Gene3D" id="3.10.310.70">
    <property type="match status" value="1"/>
</dbReference>
<dbReference type="PANTHER" id="PTHR22642">
    <property type="entry name" value="IMIDAZOLONEPROPIONASE"/>
    <property type="match status" value="1"/>
</dbReference>
<dbReference type="Gene3D" id="3.20.20.140">
    <property type="entry name" value="Metal-dependent hydrolases"/>
    <property type="match status" value="1"/>
</dbReference>
<dbReference type="AlphaFoldDB" id="A0A8K0TJ93"/>
<name>A0A8K0TJ93_9PEZI</name>
<dbReference type="Proteomes" id="UP000813385">
    <property type="component" value="Unassembled WGS sequence"/>
</dbReference>
<sequence length="641" mass="69210">MTLLSSLCLLLALSSVHSHAAPSKHVADTVFRNGSIYSLNDRSSKYQAMAIKQGRITFLGKDGCVEPFIGPKTTVFDLEGRMAMPGLVDAHMHVVRGGANLLKCNLNYQPLGLKDVLAHIQGCLDADKDKTSNDWLEVVALDWYKLTEDSGGVTKKELDSLKTDRPILAVAADNHSFWVNSAALTASQITSSSPNPPGGVIERLPGSQEPSGVLQDNSAGLLSGPLPPTAEDNVEFAKAALKLLREQGVTSFQDANAGTSVAETFATVQKDGGLSARGWFDWGINAPNSTAAVGALADEVEKTTARWNDPAELGPVPTLKWQAVKIYVDGVILYPANTGAMIEPYFLPILSAMLEELILKNIDAQIHVDGDLAVRVALDSIQNFREKHGDDFNYRIGLAHNEVTDPNDWARFAELKADPIMQFQWSQASSVWTPNTLNSMGPVRSNYLQAFGDIAKFGRPVVYGSDWPIDPLDEWLAIKVGVTRSGDPTNPNSPASAGAPYDGPGLVGLKLTREQAIRAITIEAARFLRADKHIGSLEVGKLADVVVLQSNYFEVPEEEIARQKTLLTMVGGEVMFIADGVDFGNGVAPKFPNNGTLDRRMEKKSVGGIQGHSLSRQGVEAVQRLSVRNACVHGISEISKH</sequence>
<proteinExistence type="predicted"/>
<comment type="caution">
    <text evidence="4">The sequence shown here is derived from an EMBL/GenBank/DDBJ whole genome shotgun (WGS) entry which is preliminary data.</text>
</comment>
<feature type="domain" description="Amidohydrolase 3" evidence="3">
    <location>
        <begin position="75"/>
        <end position="575"/>
    </location>
</feature>
<dbReference type="EMBL" id="JAGPXD010000004">
    <property type="protein sequence ID" value="KAH7359413.1"/>
    <property type="molecule type" value="Genomic_DNA"/>
</dbReference>
<protein>
    <submittedName>
        <fullName evidence="4">Amidohydrolase family-domain-containing protein</fullName>
    </submittedName>
</protein>
<dbReference type="Gene3D" id="2.30.40.10">
    <property type="entry name" value="Urease, subunit C, domain 1"/>
    <property type="match status" value="1"/>
</dbReference>
<dbReference type="InterPro" id="IPR011059">
    <property type="entry name" value="Metal-dep_hydrolase_composite"/>
</dbReference>
<evidence type="ECO:0000256" key="1">
    <source>
        <dbReference type="SAM" id="MobiDB-lite"/>
    </source>
</evidence>
<dbReference type="Pfam" id="PF07969">
    <property type="entry name" value="Amidohydro_3"/>
    <property type="match status" value="1"/>
</dbReference>
<evidence type="ECO:0000313" key="4">
    <source>
        <dbReference type="EMBL" id="KAH7359413.1"/>
    </source>
</evidence>
<feature type="signal peptide" evidence="2">
    <location>
        <begin position="1"/>
        <end position="18"/>
    </location>
</feature>
<dbReference type="PANTHER" id="PTHR22642:SF2">
    <property type="entry name" value="PROTEIN LONG AFTER FAR-RED 3"/>
    <property type="match status" value="1"/>
</dbReference>
<accession>A0A8K0TJ93</accession>
<gene>
    <name evidence="4" type="ORF">B0T11DRAFT_259302</name>
</gene>
<dbReference type="SUPFAM" id="SSF51556">
    <property type="entry name" value="Metallo-dependent hydrolases"/>
    <property type="match status" value="1"/>
</dbReference>
<feature type="region of interest" description="Disordered" evidence="1">
    <location>
        <begin position="188"/>
        <end position="227"/>
    </location>
</feature>
<evidence type="ECO:0000259" key="3">
    <source>
        <dbReference type="Pfam" id="PF07969"/>
    </source>
</evidence>